<reference evidence="1 2" key="2">
    <citation type="journal article" date="2022" name="Mol. Ecol. Resour.">
        <title>The genomes of chicory, endive, great burdock and yacon provide insights into Asteraceae paleo-polyploidization history and plant inulin production.</title>
        <authorList>
            <person name="Fan W."/>
            <person name="Wang S."/>
            <person name="Wang H."/>
            <person name="Wang A."/>
            <person name="Jiang F."/>
            <person name="Liu H."/>
            <person name="Zhao H."/>
            <person name="Xu D."/>
            <person name="Zhang Y."/>
        </authorList>
    </citation>
    <scope>NUCLEOTIDE SEQUENCE [LARGE SCALE GENOMIC DNA]</scope>
    <source>
        <strain evidence="2">cv. Niubang</strain>
    </source>
</reference>
<accession>A0ACB9FGW3</accession>
<evidence type="ECO:0000313" key="2">
    <source>
        <dbReference type="Proteomes" id="UP001055879"/>
    </source>
</evidence>
<organism evidence="1 2">
    <name type="scientific">Arctium lappa</name>
    <name type="common">Greater burdock</name>
    <name type="synonym">Lappa major</name>
    <dbReference type="NCBI Taxonomy" id="4217"/>
    <lineage>
        <taxon>Eukaryota</taxon>
        <taxon>Viridiplantae</taxon>
        <taxon>Streptophyta</taxon>
        <taxon>Embryophyta</taxon>
        <taxon>Tracheophyta</taxon>
        <taxon>Spermatophyta</taxon>
        <taxon>Magnoliopsida</taxon>
        <taxon>eudicotyledons</taxon>
        <taxon>Gunneridae</taxon>
        <taxon>Pentapetalae</taxon>
        <taxon>asterids</taxon>
        <taxon>campanulids</taxon>
        <taxon>Asterales</taxon>
        <taxon>Asteraceae</taxon>
        <taxon>Carduoideae</taxon>
        <taxon>Cardueae</taxon>
        <taxon>Arctiinae</taxon>
        <taxon>Arctium</taxon>
    </lineage>
</organism>
<comment type="caution">
    <text evidence="1">The sequence shown here is derived from an EMBL/GenBank/DDBJ whole genome shotgun (WGS) entry which is preliminary data.</text>
</comment>
<reference evidence="2" key="1">
    <citation type="journal article" date="2022" name="Mol. Ecol. Resour.">
        <title>The genomes of chicory, endive, great burdock and yacon provide insights into Asteraceae palaeo-polyploidization history and plant inulin production.</title>
        <authorList>
            <person name="Fan W."/>
            <person name="Wang S."/>
            <person name="Wang H."/>
            <person name="Wang A."/>
            <person name="Jiang F."/>
            <person name="Liu H."/>
            <person name="Zhao H."/>
            <person name="Xu D."/>
            <person name="Zhang Y."/>
        </authorList>
    </citation>
    <scope>NUCLEOTIDE SEQUENCE [LARGE SCALE GENOMIC DNA]</scope>
    <source>
        <strain evidence="2">cv. Niubang</strain>
    </source>
</reference>
<name>A0ACB9FGW3_ARCLA</name>
<evidence type="ECO:0000313" key="1">
    <source>
        <dbReference type="EMBL" id="KAI3770385.1"/>
    </source>
</evidence>
<proteinExistence type="predicted"/>
<protein>
    <submittedName>
        <fullName evidence="1">Uncharacterized protein</fullName>
    </submittedName>
</protein>
<gene>
    <name evidence="1" type="ORF">L6452_01516</name>
</gene>
<dbReference type="Proteomes" id="UP001055879">
    <property type="component" value="Linkage Group LG01"/>
</dbReference>
<sequence length="123" mass="13412">MILHHLTSWNLEPQNLHLHLPHQVHRLGARIEVLDGVFSEVSSSSRARVLLSFRSTLRGLSPGGAIMAWSSHWMGVLDLRQVGQCLGGISPWAVPWSGILVNISLRSVPVGGSVLAVLQEVEP</sequence>
<keyword evidence="2" id="KW-1185">Reference proteome</keyword>
<dbReference type="EMBL" id="CM042047">
    <property type="protein sequence ID" value="KAI3770385.1"/>
    <property type="molecule type" value="Genomic_DNA"/>
</dbReference>